<protein>
    <submittedName>
        <fullName evidence="9">F-type H+-transporting ATPase subunit epsilon</fullName>
    </submittedName>
</protein>
<reference evidence="10" key="1">
    <citation type="submission" date="2016-12" db="EMBL/GenBank/DDBJ databases">
        <authorList>
            <person name="Varghese N."/>
            <person name="Submissions S."/>
        </authorList>
    </citation>
    <scope>NUCLEOTIDE SEQUENCE [LARGE SCALE GENOMIC DNA]</scope>
    <source>
        <strain evidence="10">DSM 16779</strain>
    </source>
</reference>
<evidence type="ECO:0000256" key="7">
    <source>
        <dbReference type="ARBA" id="ARBA00023196"/>
    </source>
</evidence>
<evidence type="ECO:0000256" key="3">
    <source>
        <dbReference type="ARBA" id="ARBA00005712"/>
    </source>
</evidence>
<dbReference type="GO" id="GO:0046933">
    <property type="term" value="F:proton-transporting ATP synthase activity, rotational mechanism"/>
    <property type="evidence" value="ECO:0007669"/>
    <property type="project" value="InterPro"/>
</dbReference>
<dbReference type="GO" id="GO:0012505">
    <property type="term" value="C:endomembrane system"/>
    <property type="evidence" value="ECO:0007669"/>
    <property type="project" value="UniProtKB-SubCell"/>
</dbReference>
<comment type="function">
    <text evidence="1">Produces ATP from ADP in the presence of a proton gradient across the membrane.</text>
</comment>
<evidence type="ECO:0000256" key="4">
    <source>
        <dbReference type="ARBA" id="ARBA00022448"/>
    </source>
</evidence>
<dbReference type="InterPro" id="IPR020546">
    <property type="entry name" value="ATP_synth_F1_dsu/esu_N"/>
</dbReference>
<dbReference type="AlphaFoldDB" id="A0A1N6EZS1"/>
<keyword evidence="7" id="KW-0139">CF(1)</keyword>
<keyword evidence="10" id="KW-1185">Reference proteome</keyword>
<accession>A0A1N6EZS1</accession>
<evidence type="ECO:0000256" key="2">
    <source>
        <dbReference type="ARBA" id="ARBA00004184"/>
    </source>
</evidence>
<feature type="domain" description="ATP synthase F1 complex delta/epsilon subunit N-terminal" evidence="8">
    <location>
        <begin position="19"/>
        <end position="75"/>
    </location>
</feature>
<dbReference type="STRING" id="59733.SAMN05421769_0853"/>
<comment type="subcellular location">
    <subcellularLocation>
        <location evidence="2">Endomembrane system</location>
        <topology evidence="2">Peripheral membrane protein</topology>
    </subcellularLocation>
</comment>
<keyword evidence="4" id="KW-0813">Transport</keyword>
<dbReference type="CDD" id="cd12152">
    <property type="entry name" value="F1-ATPase_delta"/>
    <property type="match status" value="1"/>
</dbReference>
<proteinExistence type="inferred from homology"/>
<dbReference type="Pfam" id="PF02823">
    <property type="entry name" value="ATP-synt_DE_N"/>
    <property type="match status" value="1"/>
</dbReference>
<organism evidence="9 10">
    <name type="scientific">Chryseobacterium scophthalmum</name>
    <dbReference type="NCBI Taxonomy" id="59733"/>
    <lineage>
        <taxon>Bacteria</taxon>
        <taxon>Pseudomonadati</taxon>
        <taxon>Bacteroidota</taxon>
        <taxon>Flavobacteriia</taxon>
        <taxon>Flavobacteriales</taxon>
        <taxon>Weeksellaceae</taxon>
        <taxon>Chryseobacterium group</taxon>
        <taxon>Chryseobacterium</taxon>
    </lineage>
</organism>
<dbReference type="GO" id="GO:0045259">
    <property type="term" value="C:proton-transporting ATP synthase complex"/>
    <property type="evidence" value="ECO:0007669"/>
    <property type="project" value="UniProtKB-KW"/>
</dbReference>
<name>A0A1N6EZS1_9FLAO</name>
<sequence length="112" mass="12663">MRFDGNFKFQTSNFKFVSMNIKILTPEYVVFEGEVDSVLLPGKNGEFHLMKNHAGIVSSLSNGKVKLFTKSVDEAYAKNFAKENENQNEVFTYPIKSGVVEFNNDKGIILCE</sequence>
<evidence type="ECO:0000256" key="1">
    <source>
        <dbReference type="ARBA" id="ARBA00003543"/>
    </source>
</evidence>
<gene>
    <name evidence="9" type="ORF">SAMN05421769_0853</name>
</gene>
<evidence type="ECO:0000256" key="5">
    <source>
        <dbReference type="ARBA" id="ARBA00023065"/>
    </source>
</evidence>
<keyword evidence="7" id="KW-0066">ATP synthesis</keyword>
<dbReference type="EMBL" id="FSRQ01000001">
    <property type="protein sequence ID" value="SIN88535.1"/>
    <property type="molecule type" value="Genomic_DNA"/>
</dbReference>
<evidence type="ECO:0000313" key="10">
    <source>
        <dbReference type="Proteomes" id="UP000184782"/>
    </source>
</evidence>
<evidence type="ECO:0000259" key="8">
    <source>
        <dbReference type="Pfam" id="PF02823"/>
    </source>
</evidence>
<dbReference type="InterPro" id="IPR036771">
    <property type="entry name" value="ATPsynth_dsu/esu_N"/>
</dbReference>
<dbReference type="Proteomes" id="UP000184782">
    <property type="component" value="Unassembled WGS sequence"/>
</dbReference>
<dbReference type="InterPro" id="IPR001469">
    <property type="entry name" value="ATP_synth_F1_dsu/esu"/>
</dbReference>
<dbReference type="Gene3D" id="2.60.15.10">
    <property type="entry name" value="F0F1 ATP synthase delta/epsilon subunit, N-terminal"/>
    <property type="match status" value="1"/>
</dbReference>
<dbReference type="SUPFAM" id="SSF51344">
    <property type="entry name" value="Epsilon subunit of F1F0-ATP synthase N-terminal domain"/>
    <property type="match status" value="1"/>
</dbReference>
<evidence type="ECO:0000313" key="9">
    <source>
        <dbReference type="EMBL" id="SIN88535.1"/>
    </source>
</evidence>
<evidence type="ECO:0000256" key="6">
    <source>
        <dbReference type="ARBA" id="ARBA00023136"/>
    </source>
</evidence>
<keyword evidence="5" id="KW-0406">Ion transport</keyword>
<keyword evidence="6" id="KW-0472">Membrane</keyword>
<comment type="similarity">
    <text evidence="3">Belongs to the ATPase epsilon chain family.</text>
</comment>